<reference evidence="1" key="1">
    <citation type="submission" date="2020-09" db="EMBL/GenBank/DDBJ databases">
        <title>Distribution of Beta-Lactamase Producing Gram-Negative Bacterial Isolates in Isabela River of Santo Domingo, Dominican Republic.</title>
        <authorList>
            <person name="Calderon V."/>
            <person name="Bonnelly R."/>
            <person name="Del Rosario C."/>
            <person name="Duarte A."/>
            <person name="Barauna R."/>
            <person name="Juca Ramos R.T."/>
            <person name="Perdomo O.P."/>
            <person name="Rodriguez De Francisco L.E."/>
            <person name="Franco De Los Santos E.F."/>
        </authorList>
    </citation>
    <scope>NUCLEOTIDE SEQUENCE</scope>
    <source>
        <strain evidence="1">INTEC_BI15</strain>
    </source>
</reference>
<evidence type="ECO:0000313" key="1">
    <source>
        <dbReference type="EMBL" id="MBE0330030.1"/>
    </source>
</evidence>
<dbReference type="AlphaFoldDB" id="A0AAP1QWH6"/>
<dbReference type="EMBL" id="JACZEI010000004">
    <property type="protein sequence ID" value="MBE0330030.1"/>
    <property type="molecule type" value="Genomic_DNA"/>
</dbReference>
<comment type="caution">
    <text evidence="1">The sequence shown here is derived from an EMBL/GenBank/DDBJ whole genome shotgun (WGS) entry which is preliminary data.</text>
</comment>
<organism evidence="1 2">
    <name type="scientific">Acinetobacter baumannii</name>
    <dbReference type="NCBI Taxonomy" id="470"/>
    <lineage>
        <taxon>Bacteria</taxon>
        <taxon>Pseudomonadati</taxon>
        <taxon>Pseudomonadota</taxon>
        <taxon>Gammaproteobacteria</taxon>
        <taxon>Moraxellales</taxon>
        <taxon>Moraxellaceae</taxon>
        <taxon>Acinetobacter</taxon>
        <taxon>Acinetobacter calcoaceticus/baumannii complex</taxon>
    </lineage>
</organism>
<sequence length="78" mass="8731">MSCEREVILLGDPVVYRDDLKGFDELGVVVEAGSCLKVLWNGEDHPRSEIQERLRGARLDEVDAGCRVIKEKGDVFKA</sequence>
<protein>
    <submittedName>
        <fullName evidence="1">Phosphohistidine phosphatase</fullName>
    </submittedName>
</protein>
<dbReference type="RefSeq" id="WP_190595932.1">
    <property type="nucleotide sequence ID" value="NZ_JACXKJ010000003.1"/>
</dbReference>
<gene>
    <name evidence="1" type="ORF">IHV20_07670</name>
</gene>
<proteinExistence type="predicted"/>
<evidence type="ECO:0000313" key="2">
    <source>
        <dbReference type="Proteomes" id="UP000655940"/>
    </source>
</evidence>
<accession>A0AAP1QWH6</accession>
<name>A0AAP1QWH6_ACIBA</name>
<dbReference type="Proteomes" id="UP000655940">
    <property type="component" value="Unassembled WGS sequence"/>
</dbReference>